<evidence type="ECO:0000313" key="2">
    <source>
        <dbReference type="Proteomes" id="UP000231658"/>
    </source>
</evidence>
<evidence type="ECO:0000313" key="1">
    <source>
        <dbReference type="EMBL" id="SCA57109.1"/>
    </source>
</evidence>
<reference evidence="1 2" key="1">
    <citation type="submission" date="2016-07" db="EMBL/GenBank/DDBJ databases">
        <authorList>
            <person name="Lefevre C.T."/>
        </authorList>
    </citation>
    <scope>NUCLEOTIDE SEQUENCE [LARGE SCALE GENOMIC DNA]</scope>
    <source>
        <strain evidence="1">PR1</strain>
    </source>
</reference>
<dbReference type="STRING" id="1867952.MTBPR1_40132"/>
<accession>A0A1C3RIM0</accession>
<dbReference type="OrthoDB" id="8450691at2"/>
<sequence length="63" mass="7062">MSNPFILGLRTNPQLFFNELDTSEVQAVAEACIRVLENRHKEGNAEAAGCLQNLYREVANIEL</sequence>
<keyword evidence="2" id="KW-1185">Reference proteome</keyword>
<protein>
    <submittedName>
        <fullName evidence="1">Uncharacterized protein</fullName>
    </submittedName>
</protein>
<organism evidence="1 2">
    <name type="scientific">Candidatus Terasakiella magnetica</name>
    <dbReference type="NCBI Taxonomy" id="1867952"/>
    <lineage>
        <taxon>Bacteria</taxon>
        <taxon>Pseudomonadati</taxon>
        <taxon>Pseudomonadota</taxon>
        <taxon>Alphaproteobacteria</taxon>
        <taxon>Rhodospirillales</taxon>
        <taxon>Terasakiellaceae</taxon>
        <taxon>Terasakiella</taxon>
    </lineage>
</organism>
<dbReference type="AlphaFoldDB" id="A0A1C3RIM0"/>
<dbReference type="Proteomes" id="UP000231658">
    <property type="component" value="Unassembled WGS sequence"/>
</dbReference>
<gene>
    <name evidence="1" type="ORF">MTBPR1_40132</name>
</gene>
<proteinExistence type="predicted"/>
<name>A0A1C3RIM0_9PROT</name>
<dbReference type="RefSeq" id="WP_069189161.1">
    <property type="nucleotide sequence ID" value="NZ_FLYE01000034.1"/>
</dbReference>
<dbReference type="EMBL" id="FLYE01000034">
    <property type="protein sequence ID" value="SCA57109.1"/>
    <property type="molecule type" value="Genomic_DNA"/>
</dbReference>